<keyword evidence="4" id="KW-0503">Monooxygenase</keyword>
<dbReference type="SUPFAM" id="SSF51905">
    <property type="entry name" value="FAD/NAD(P)-binding domain"/>
    <property type="match status" value="1"/>
</dbReference>
<dbReference type="PRINTS" id="PR00420">
    <property type="entry name" value="RNGMNOXGNASE"/>
</dbReference>
<feature type="domain" description="FAD-binding" evidence="5">
    <location>
        <begin position="14"/>
        <end position="180"/>
    </location>
</feature>
<feature type="domain" description="FAD-binding" evidence="5">
    <location>
        <begin position="308"/>
        <end position="371"/>
    </location>
</feature>
<dbReference type="Pfam" id="PF01494">
    <property type="entry name" value="FAD_binding_3"/>
    <property type="match status" value="2"/>
</dbReference>
<evidence type="ECO:0000313" key="6">
    <source>
        <dbReference type="EMBL" id="GAA2208746.1"/>
    </source>
</evidence>
<organism evidence="6 7">
    <name type="scientific">Nonomuraea monospora</name>
    <dbReference type="NCBI Taxonomy" id="568818"/>
    <lineage>
        <taxon>Bacteria</taxon>
        <taxon>Bacillati</taxon>
        <taxon>Actinomycetota</taxon>
        <taxon>Actinomycetes</taxon>
        <taxon>Streptosporangiales</taxon>
        <taxon>Streptosporangiaceae</taxon>
        <taxon>Nonomuraea</taxon>
    </lineage>
</organism>
<proteinExistence type="predicted"/>
<evidence type="ECO:0000256" key="4">
    <source>
        <dbReference type="ARBA" id="ARBA00023033"/>
    </source>
</evidence>
<dbReference type="Gene3D" id="3.50.50.60">
    <property type="entry name" value="FAD/NAD(P)-binding domain"/>
    <property type="match status" value="1"/>
</dbReference>
<keyword evidence="7" id="KW-1185">Reference proteome</keyword>
<reference evidence="6 7" key="1">
    <citation type="journal article" date="2019" name="Int. J. Syst. Evol. Microbiol.">
        <title>The Global Catalogue of Microorganisms (GCM) 10K type strain sequencing project: providing services to taxonomists for standard genome sequencing and annotation.</title>
        <authorList>
            <consortium name="The Broad Institute Genomics Platform"/>
            <consortium name="The Broad Institute Genome Sequencing Center for Infectious Disease"/>
            <person name="Wu L."/>
            <person name="Ma J."/>
        </authorList>
    </citation>
    <scope>NUCLEOTIDE SEQUENCE [LARGE SCALE GENOMIC DNA]</scope>
    <source>
        <strain evidence="6 7">JCM 16114</strain>
    </source>
</reference>
<dbReference type="Proteomes" id="UP001499843">
    <property type="component" value="Unassembled WGS sequence"/>
</dbReference>
<dbReference type="PANTHER" id="PTHR47178:SF5">
    <property type="entry name" value="FAD-BINDING DOMAIN-CONTAINING PROTEIN"/>
    <property type="match status" value="1"/>
</dbReference>
<evidence type="ECO:0000259" key="5">
    <source>
        <dbReference type="Pfam" id="PF01494"/>
    </source>
</evidence>
<keyword evidence="1" id="KW-0285">Flavoprotein</keyword>
<keyword evidence="3" id="KW-0560">Oxidoreductase</keyword>
<evidence type="ECO:0000256" key="2">
    <source>
        <dbReference type="ARBA" id="ARBA00022827"/>
    </source>
</evidence>
<evidence type="ECO:0000256" key="1">
    <source>
        <dbReference type="ARBA" id="ARBA00022630"/>
    </source>
</evidence>
<protein>
    <submittedName>
        <fullName evidence="6">NAD(P)/FAD-dependent oxidoreductase</fullName>
    </submittedName>
</protein>
<evidence type="ECO:0000256" key="3">
    <source>
        <dbReference type="ARBA" id="ARBA00023002"/>
    </source>
</evidence>
<dbReference type="InterPro" id="IPR036188">
    <property type="entry name" value="FAD/NAD-bd_sf"/>
</dbReference>
<keyword evidence="2" id="KW-0274">FAD</keyword>
<comment type="caution">
    <text evidence="6">The sequence shown here is derived from an EMBL/GenBank/DDBJ whole genome shotgun (WGS) entry which is preliminary data.</text>
</comment>
<dbReference type="EMBL" id="BAAAQX010000009">
    <property type="protein sequence ID" value="GAA2208746.1"/>
    <property type="molecule type" value="Genomic_DNA"/>
</dbReference>
<gene>
    <name evidence="6" type="ORF">GCM10009850_042040</name>
</gene>
<name>A0ABN3CHN0_9ACTN</name>
<dbReference type="PANTHER" id="PTHR47178">
    <property type="entry name" value="MONOOXYGENASE, FAD-BINDING"/>
    <property type="match status" value="1"/>
</dbReference>
<dbReference type="InterPro" id="IPR002938">
    <property type="entry name" value="FAD-bd"/>
</dbReference>
<sequence>MSDKPTRDGGSMTIEVAIVGAGVGGLCLAQGLHKAGVRVTVYERDRTSANRLQGYRLHINPLGAQALRECLTPELWQAFLSTTGKGGLDFVFVTEQLKPLIKLEADRRDANWRDHHSVSRITLRQILLTGLDQVVRFGKTFERYERASDGRIVLHFGDGSTAAADVLVAADGSGSRVRQQYLPEAERIDTGITRVAGKFPLSEETKRQVPAQLYEGLTNVVPARGYSMFCAPHDFGGDPVVLPGGIGATERDGAMHDNTSSYVLWAFGAETRNFPEGAAELSGAEIRELVLGMAGDWHPDLLRMIRMTDPDTVSLLPIRSAVPAEPWQATNITLLGDAIHTMAPHLGLGANTALRDARLLCQELSAAAGGRKEVVAAVGDYERQMSEYGFAAVRDSLRTARRFVTRSPLARRGFRAFLRTAQRVPMLKERAFGAGAA</sequence>
<evidence type="ECO:0000313" key="7">
    <source>
        <dbReference type="Proteomes" id="UP001499843"/>
    </source>
</evidence>
<accession>A0ABN3CHN0</accession>